<dbReference type="RefSeq" id="XP_043007927.1">
    <property type="nucleotide sequence ID" value="XM_043155459.1"/>
</dbReference>
<dbReference type="SUPFAM" id="SSF56317">
    <property type="entry name" value="Carbon-nitrogen hydrolase"/>
    <property type="match status" value="1"/>
</dbReference>
<evidence type="ECO:0000313" key="1">
    <source>
        <dbReference type="EMBL" id="KAG7091457.1"/>
    </source>
</evidence>
<comment type="caution">
    <text evidence="1">The sequence shown here is derived from an EMBL/GenBank/DDBJ whole genome shotgun (WGS) entry which is preliminary data.</text>
</comment>
<dbReference type="KEGG" id="more:E1B28_010491"/>
<keyword evidence="2" id="KW-1185">Reference proteome</keyword>
<dbReference type="EMBL" id="CM032186">
    <property type="protein sequence ID" value="KAG7091457.1"/>
    <property type="molecule type" value="Genomic_DNA"/>
</dbReference>
<reference evidence="1" key="1">
    <citation type="journal article" date="2021" name="Genome Biol. Evol.">
        <title>The assembled and annotated genome of the fairy-ring fungus Marasmius oreades.</title>
        <authorList>
            <person name="Hiltunen M."/>
            <person name="Ament-Velasquez S.L."/>
            <person name="Johannesson H."/>
        </authorList>
    </citation>
    <scope>NUCLEOTIDE SEQUENCE</scope>
    <source>
        <strain evidence="1">03SP1</strain>
    </source>
</reference>
<evidence type="ECO:0000313" key="2">
    <source>
        <dbReference type="Proteomes" id="UP001049176"/>
    </source>
</evidence>
<accession>A0A9P7UR67</accession>
<dbReference type="InterPro" id="IPR036526">
    <property type="entry name" value="C-N_Hydrolase_sf"/>
</dbReference>
<name>A0A9P7UR67_9AGAR</name>
<protein>
    <submittedName>
        <fullName evidence="1">Uncharacterized protein</fullName>
    </submittedName>
</protein>
<gene>
    <name evidence="1" type="ORF">E1B28_010491</name>
</gene>
<organism evidence="1 2">
    <name type="scientific">Marasmius oreades</name>
    <name type="common">fairy-ring Marasmius</name>
    <dbReference type="NCBI Taxonomy" id="181124"/>
    <lineage>
        <taxon>Eukaryota</taxon>
        <taxon>Fungi</taxon>
        <taxon>Dikarya</taxon>
        <taxon>Basidiomycota</taxon>
        <taxon>Agaricomycotina</taxon>
        <taxon>Agaricomycetes</taxon>
        <taxon>Agaricomycetidae</taxon>
        <taxon>Agaricales</taxon>
        <taxon>Marasmiineae</taxon>
        <taxon>Marasmiaceae</taxon>
        <taxon>Marasmius</taxon>
    </lineage>
</organism>
<sequence length="172" mass="18605">MIELLGTPPTPPLPKFTITSWPFDFVALSIAVNGAPTQFATDFQVTVTRFEVMKGPMLVISSTRMIRPENAGLCGIQGTPFNPIKDGGFAAICGPDGRQLTPQIELGEERILYPDIDLADLGVDPVGHYSRPDLLALHLPTPAANLNPLAKEGEKKNEEYALPAKILQLAED</sequence>
<dbReference type="AlphaFoldDB" id="A0A9P7UR67"/>
<dbReference type="GeneID" id="66079567"/>
<dbReference type="OrthoDB" id="10250282at2759"/>
<dbReference type="Proteomes" id="UP001049176">
    <property type="component" value="Chromosome 6"/>
</dbReference>
<proteinExistence type="predicted"/>